<dbReference type="Proteomes" id="UP000824540">
    <property type="component" value="Unassembled WGS sequence"/>
</dbReference>
<organism evidence="1 2">
    <name type="scientific">Albula glossodonta</name>
    <name type="common">roundjaw bonefish</name>
    <dbReference type="NCBI Taxonomy" id="121402"/>
    <lineage>
        <taxon>Eukaryota</taxon>
        <taxon>Metazoa</taxon>
        <taxon>Chordata</taxon>
        <taxon>Craniata</taxon>
        <taxon>Vertebrata</taxon>
        <taxon>Euteleostomi</taxon>
        <taxon>Actinopterygii</taxon>
        <taxon>Neopterygii</taxon>
        <taxon>Teleostei</taxon>
        <taxon>Albuliformes</taxon>
        <taxon>Albulidae</taxon>
        <taxon>Albula</taxon>
    </lineage>
</organism>
<evidence type="ECO:0000313" key="2">
    <source>
        <dbReference type="Proteomes" id="UP000824540"/>
    </source>
</evidence>
<protein>
    <submittedName>
        <fullName evidence="1">Uncharacterized protein</fullName>
    </submittedName>
</protein>
<dbReference type="OrthoDB" id="8912391at2759"/>
<feature type="non-terminal residue" evidence="1">
    <location>
        <position position="90"/>
    </location>
</feature>
<dbReference type="EMBL" id="JAFBMS010000002">
    <property type="protein sequence ID" value="KAG9355110.1"/>
    <property type="molecule type" value="Genomic_DNA"/>
</dbReference>
<evidence type="ECO:0000313" key="1">
    <source>
        <dbReference type="EMBL" id="KAG9355110.1"/>
    </source>
</evidence>
<feature type="non-terminal residue" evidence="1">
    <location>
        <position position="1"/>
    </location>
</feature>
<reference evidence="1" key="1">
    <citation type="thesis" date="2021" institute="BYU ScholarsArchive" country="Provo, UT, USA">
        <title>Applications of and Algorithms for Genome Assembly and Genomic Analyses with an Emphasis on Marine Teleosts.</title>
        <authorList>
            <person name="Pickett B.D."/>
        </authorList>
    </citation>
    <scope>NUCLEOTIDE SEQUENCE</scope>
    <source>
        <strain evidence="1">HI-2016</strain>
    </source>
</reference>
<dbReference type="AlphaFoldDB" id="A0A8T2PUS2"/>
<accession>A0A8T2PUS2</accession>
<proteinExistence type="predicted"/>
<name>A0A8T2PUS2_9TELE</name>
<dbReference type="Gene3D" id="2.60.40.1510">
    <property type="entry name" value="ntegrin, alpha v. Chain A, domain 3"/>
    <property type="match status" value="1"/>
</dbReference>
<gene>
    <name evidence="1" type="ORF">JZ751_001823</name>
</gene>
<keyword evidence="2" id="KW-1185">Reference proteome</keyword>
<comment type="caution">
    <text evidence="1">The sequence shown here is derived from an EMBL/GenBank/DDBJ whole genome shotgun (WGS) entry which is preliminary data.</text>
</comment>
<sequence>HKVNFGISFDFNLDQLQNKALVNFEVKSDSREERPADNKVNISIPVQYDSEIILTRETNIHFYVVDEKKKAKTMVTNYNDIGPELNLTLK</sequence>